<dbReference type="CDD" id="cd14066">
    <property type="entry name" value="STKc_IRAK"/>
    <property type="match status" value="1"/>
</dbReference>
<evidence type="ECO:0000256" key="8">
    <source>
        <dbReference type="ARBA" id="ARBA00022840"/>
    </source>
</evidence>
<dbReference type="InterPro" id="IPR001245">
    <property type="entry name" value="Ser-Thr/Tyr_kinase_cat_dom"/>
</dbReference>
<dbReference type="InterPro" id="IPR025287">
    <property type="entry name" value="WAK_GUB"/>
</dbReference>
<feature type="region of interest" description="Disordered" evidence="13">
    <location>
        <begin position="669"/>
        <end position="688"/>
    </location>
</feature>
<evidence type="ECO:0000256" key="1">
    <source>
        <dbReference type="ARBA" id="ARBA00004167"/>
    </source>
</evidence>
<dbReference type="Pfam" id="PF07714">
    <property type="entry name" value="PK_Tyr_Ser-Thr"/>
    <property type="match status" value="1"/>
</dbReference>
<keyword evidence="8 12" id="KW-0067">ATP-binding</keyword>
<dbReference type="InterPro" id="IPR017441">
    <property type="entry name" value="Protein_kinase_ATP_BS"/>
</dbReference>
<name>A0A834SX01_9FABA</name>
<proteinExistence type="predicted"/>
<dbReference type="PROSITE" id="PS50011">
    <property type="entry name" value="PROTEIN_KINASE_DOM"/>
    <property type="match status" value="1"/>
</dbReference>
<dbReference type="GO" id="GO:0004674">
    <property type="term" value="F:protein serine/threonine kinase activity"/>
    <property type="evidence" value="ECO:0007669"/>
    <property type="project" value="UniProtKB-KW"/>
</dbReference>
<gene>
    <name evidence="17" type="ORF">G2W53_032262</name>
</gene>
<evidence type="ECO:0000256" key="14">
    <source>
        <dbReference type="SAM" id="Phobius"/>
    </source>
</evidence>
<evidence type="ECO:0000259" key="16">
    <source>
        <dbReference type="PROSITE" id="PS50011"/>
    </source>
</evidence>
<feature type="domain" description="Protein kinase" evidence="16">
    <location>
        <begin position="355"/>
        <end position="630"/>
    </location>
</feature>
<evidence type="ECO:0000256" key="12">
    <source>
        <dbReference type="PROSITE-ProRule" id="PRU10141"/>
    </source>
</evidence>
<keyword evidence="2" id="KW-0723">Serine/threonine-protein kinase</keyword>
<organism evidence="17 18">
    <name type="scientific">Senna tora</name>
    <dbReference type="NCBI Taxonomy" id="362788"/>
    <lineage>
        <taxon>Eukaryota</taxon>
        <taxon>Viridiplantae</taxon>
        <taxon>Streptophyta</taxon>
        <taxon>Embryophyta</taxon>
        <taxon>Tracheophyta</taxon>
        <taxon>Spermatophyta</taxon>
        <taxon>Magnoliopsida</taxon>
        <taxon>eudicotyledons</taxon>
        <taxon>Gunneridae</taxon>
        <taxon>Pentapetalae</taxon>
        <taxon>rosids</taxon>
        <taxon>fabids</taxon>
        <taxon>Fabales</taxon>
        <taxon>Fabaceae</taxon>
        <taxon>Caesalpinioideae</taxon>
        <taxon>Cassia clade</taxon>
        <taxon>Senna</taxon>
    </lineage>
</organism>
<dbReference type="FunFam" id="1.10.510.10:FF:000161">
    <property type="entry name" value="Wall-associated receptor kinase-like 20"/>
    <property type="match status" value="1"/>
</dbReference>
<dbReference type="Gene3D" id="3.30.200.20">
    <property type="entry name" value="Phosphorylase Kinase, domain 1"/>
    <property type="match status" value="1"/>
</dbReference>
<feature type="chain" id="PRO_5032707046" evidence="15">
    <location>
        <begin position="25"/>
        <end position="688"/>
    </location>
</feature>
<keyword evidence="9 14" id="KW-1133">Transmembrane helix</keyword>
<dbReference type="SMART" id="SM00220">
    <property type="entry name" value="S_TKc"/>
    <property type="match status" value="1"/>
</dbReference>
<evidence type="ECO:0000256" key="5">
    <source>
        <dbReference type="ARBA" id="ARBA00022729"/>
    </source>
</evidence>
<evidence type="ECO:0000313" key="17">
    <source>
        <dbReference type="EMBL" id="KAF7811286.1"/>
    </source>
</evidence>
<keyword evidence="10 14" id="KW-0472">Membrane</keyword>
<evidence type="ECO:0000256" key="4">
    <source>
        <dbReference type="ARBA" id="ARBA00022692"/>
    </source>
</evidence>
<evidence type="ECO:0000256" key="6">
    <source>
        <dbReference type="ARBA" id="ARBA00022741"/>
    </source>
</evidence>
<evidence type="ECO:0000256" key="13">
    <source>
        <dbReference type="SAM" id="MobiDB-lite"/>
    </source>
</evidence>
<dbReference type="OrthoDB" id="1303655at2759"/>
<keyword evidence="17" id="KW-0675">Receptor</keyword>
<dbReference type="PANTHER" id="PTHR46008:SF46">
    <property type="entry name" value="WALL ASSOCIATED KINASE-LIKE PROTEIN"/>
    <property type="match status" value="1"/>
</dbReference>
<evidence type="ECO:0000256" key="10">
    <source>
        <dbReference type="ARBA" id="ARBA00023136"/>
    </source>
</evidence>
<keyword evidence="5 15" id="KW-0732">Signal</keyword>
<dbReference type="Proteomes" id="UP000634136">
    <property type="component" value="Unassembled WGS sequence"/>
</dbReference>
<dbReference type="InterPro" id="IPR011009">
    <property type="entry name" value="Kinase-like_dom_sf"/>
</dbReference>
<keyword evidence="3" id="KW-0808">Transferase</keyword>
<evidence type="ECO:0000313" key="18">
    <source>
        <dbReference type="Proteomes" id="UP000634136"/>
    </source>
</evidence>
<sequence length="688" mass="75972">MLFFFLSPSFSLFIFSSLLHTTSSSSSHAPTPTLPICLTNFDCGTLQNIPYPFTGGHRPSRCGPPEFRITCSSAVPLLNISSVSYRILRLDPVGRVLTLARTDLWNETCTRNFVNSTFDSVNFGYGSGNENLTLVYGCSRSPEIHTRPANLFECEFEGNRNDSYSWVGPLPEDPVLAIVDCVTRVEVPILQGEARRFLSNRSLLREVLMSGFNVNYSSPYENVCLKCVGYGGRVDLMTNPGYPFAFVAIACVPQKKTSSKGVIAGVATGVAAAVCILVVGGVCFVVKRRKIIAQQSKTKDLFLPPSSRGLATSTTKTSQSVTSYNTSRSESVQQSFFYGVKVFSYAELEEATKNFDPSVELGNGGFGTVYYGTLTDGRAVAVKRLYESNLKRVEQFKNEVEILARIRHRNLVELYGCTSRHSQELLLVYEYIPNGTVADHLHGNRAKSALLPWSTRLNIAVETAEALSYLHKSDVIHRDVKTNNILLDSEFCVKVADFGLSRLFPNDVTHVSTAPQGTPGYVDPEYYQCYQLTDKSDVYSFGVVLVELISSLEAVDINRHRHDINLANMAVNKIQNHAVHELVDPFLGFERDDGVRKMTTAVAELAFRCLQQDGDIRPSMDEVVEVLRGIQKEECGGGHEGGEKVNNNNVRSTEEVVLLKNDGHPLFSPDSVADNHWVSSSTTTSNSS</sequence>
<dbReference type="GO" id="GO:0005524">
    <property type="term" value="F:ATP binding"/>
    <property type="evidence" value="ECO:0007669"/>
    <property type="project" value="UniProtKB-UniRule"/>
</dbReference>
<keyword evidence="18" id="KW-1185">Reference proteome</keyword>
<comment type="subcellular location">
    <subcellularLocation>
        <location evidence="1">Membrane</location>
        <topology evidence="1">Single-pass membrane protein</topology>
    </subcellularLocation>
</comment>
<keyword evidence="11" id="KW-0325">Glycoprotein</keyword>
<comment type="caution">
    <text evidence="17">The sequence shown here is derived from an EMBL/GenBank/DDBJ whole genome shotgun (WGS) entry which is preliminary data.</text>
</comment>
<feature type="signal peptide" evidence="15">
    <location>
        <begin position="1"/>
        <end position="24"/>
    </location>
</feature>
<protein>
    <submittedName>
        <fullName evidence="17">LEAF RUST 10 DISEASE-RESISTANCE LOCUS RECEPTOR-LIKE PROTEIN KINASE-like 1.4</fullName>
    </submittedName>
</protein>
<keyword evidence="4 14" id="KW-0812">Transmembrane</keyword>
<accession>A0A834SX01</accession>
<keyword evidence="6 12" id="KW-0547">Nucleotide-binding</keyword>
<dbReference type="InterPro" id="IPR008271">
    <property type="entry name" value="Ser/Thr_kinase_AS"/>
</dbReference>
<evidence type="ECO:0000256" key="2">
    <source>
        <dbReference type="ARBA" id="ARBA00022527"/>
    </source>
</evidence>
<evidence type="ECO:0000256" key="7">
    <source>
        <dbReference type="ARBA" id="ARBA00022777"/>
    </source>
</evidence>
<dbReference type="FunFam" id="3.30.200.20:FF:000039">
    <property type="entry name" value="receptor-like protein kinase FERONIA"/>
    <property type="match status" value="1"/>
</dbReference>
<dbReference type="GO" id="GO:0030247">
    <property type="term" value="F:polysaccharide binding"/>
    <property type="evidence" value="ECO:0007669"/>
    <property type="project" value="InterPro"/>
</dbReference>
<dbReference type="GO" id="GO:0005886">
    <property type="term" value="C:plasma membrane"/>
    <property type="evidence" value="ECO:0007669"/>
    <property type="project" value="UniProtKB-ARBA"/>
</dbReference>
<dbReference type="Gene3D" id="1.10.510.10">
    <property type="entry name" value="Transferase(Phosphotransferase) domain 1"/>
    <property type="match status" value="1"/>
</dbReference>
<feature type="transmembrane region" description="Helical" evidence="14">
    <location>
        <begin position="262"/>
        <end position="286"/>
    </location>
</feature>
<dbReference type="AlphaFoldDB" id="A0A834SX01"/>
<dbReference type="PROSITE" id="PS00107">
    <property type="entry name" value="PROTEIN_KINASE_ATP"/>
    <property type="match status" value="1"/>
</dbReference>
<feature type="binding site" evidence="12">
    <location>
        <position position="383"/>
    </location>
    <ligand>
        <name>ATP</name>
        <dbReference type="ChEBI" id="CHEBI:30616"/>
    </ligand>
</feature>
<dbReference type="InterPro" id="IPR000719">
    <property type="entry name" value="Prot_kinase_dom"/>
</dbReference>
<dbReference type="SUPFAM" id="SSF56112">
    <property type="entry name" value="Protein kinase-like (PK-like)"/>
    <property type="match status" value="1"/>
</dbReference>
<dbReference type="Pfam" id="PF13947">
    <property type="entry name" value="GUB_WAK_bind"/>
    <property type="match status" value="1"/>
</dbReference>
<dbReference type="PROSITE" id="PS00108">
    <property type="entry name" value="PROTEIN_KINASE_ST"/>
    <property type="match status" value="1"/>
</dbReference>
<evidence type="ECO:0000256" key="11">
    <source>
        <dbReference type="ARBA" id="ARBA00023180"/>
    </source>
</evidence>
<evidence type="ECO:0000256" key="15">
    <source>
        <dbReference type="SAM" id="SignalP"/>
    </source>
</evidence>
<dbReference type="PANTHER" id="PTHR46008">
    <property type="entry name" value="LEAF RUST 10 DISEASE-RESISTANCE LOCUS RECEPTOR-LIKE PROTEIN KINASE-LIKE 1.4"/>
    <property type="match status" value="1"/>
</dbReference>
<keyword evidence="7 17" id="KW-0418">Kinase</keyword>
<evidence type="ECO:0000256" key="3">
    <source>
        <dbReference type="ARBA" id="ARBA00022679"/>
    </source>
</evidence>
<dbReference type="EMBL" id="JAAIUW010000010">
    <property type="protein sequence ID" value="KAF7811286.1"/>
    <property type="molecule type" value="Genomic_DNA"/>
</dbReference>
<reference evidence="17" key="1">
    <citation type="submission" date="2020-09" db="EMBL/GenBank/DDBJ databases">
        <title>Genome-Enabled Discovery of Anthraquinone Biosynthesis in Senna tora.</title>
        <authorList>
            <person name="Kang S.-H."/>
            <person name="Pandey R.P."/>
            <person name="Lee C.-M."/>
            <person name="Sim J.-S."/>
            <person name="Jeong J.-T."/>
            <person name="Choi B.-S."/>
            <person name="Jung M."/>
            <person name="Ginzburg D."/>
            <person name="Zhao K."/>
            <person name="Won S.Y."/>
            <person name="Oh T.-J."/>
            <person name="Yu Y."/>
            <person name="Kim N.-H."/>
            <person name="Lee O.R."/>
            <person name="Lee T.-H."/>
            <person name="Bashyal P."/>
            <person name="Kim T.-S."/>
            <person name="Lee W.-H."/>
            <person name="Kawkins C."/>
            <person name="Kim C.-K."/>
            <person name="Kim J.S."/>
            <person name="Ahn B.O."/>
            <person name="Rhee S.Y."/>
            <person name="Sohng J.K."/>
        </authorList>
    </citation>
    <scope>NUCLEOTIDE SEQUENCE</scope>
    <source>
        <tissue evidence="17">Leaf</tissue>
    </source>
</reference>
<feature type="compositionally biased region" description="Low complexity" evidence="13">
    <location>
        <begin position="679"/>
        <end position="688"/>
    </location>
</feature>
<evidence type="ECO:0000256" key="9">
    <source>
        <dbReference type="ARBA" id="ARBA00022989"/>
    </source>
</evidence>